<dbReference type="InterPro" id="IPR001434">
    <property type="entry name" value="OmcB-like_DUF11"/>
</dbReference>
<dbReference type="InterPro" id="IPR047589">
    <property type="entry name" value="DUF11_rpt"/>
</dbReference>
<dbReference type="Pfam" id="PF01345">
    <property type="entry name" value="DUF11"/>
    <property type="match status" value="1"/>
</dbReference>
<evidence type="ECO:0000259" key="1">
    <source>
        <dbReference type="Pfam" id="PF01345"/>
    </source>
</evidence>
<dbReference type="InterPro" id="IPR051172">
    <property type="entry name" value="Chlamydia_OmcB"/>
</dbReference>
<dbReference type="PANTHER" id="PTHR34819">
    <property type="entry name" value="LARGE CYSTEINE-RICH PERIPLASMIC PROTEIN OMCB"/>
    <property type="match status" value="1"/>
</dbReference>
<proteinExistence type="predicted"/>
<dbReference type="EMBL" id="JAPQES010000001">
    <property type="protein sequence ID" value="MCY6369537.1"/>
    <property type="molecule type" value="Genomic_DNA"/>
</dbReference>
<protein>
    <recommendedName>
        <fullName evidence="1">DUF11 domain-containing protein</fullName>
    </recommendedName>
</protein>
<dbReference type="Gene3D" id="2.60.40.10">
    <property type="entry name" value="Immunoglobulins"/>
    <property type="match status" value="1"/>
</dbReference>
<reference evidence="2" key="1">
    <citation type="submission" date="2022-12" db="EMBL/GenBank/DDBJ databases">
        <authorList>
            <person name="Wang J."/>
        </authorList>
    </citation>
    <scope>NUCLEOTIDE SEQUENCE</scope>
    <source>
        <strain evidence="2">HY-42-06</strain>
    </source>
</reference>
<sequence length="303" mass="32875">MSNVVRQGVEGIGISPSLPTLCADAYFTEVAIPETVIIPDQKPDMEELLSVMVDAKIVSLRIIKTPEGTSQEGQTLTGRKLSIELELKQKVKYIADEPSQSVHAAHFENKVSSIWVVVPKTINIKGKDVPIETLLLQGKLSVTPYIEDIYGEQLDKRTIFKNITVLINVTFNSCEANLILVKSGPSEVTTGTTYTYTVTIENTGQINARNVIFKDTLTGGSYTYQNNFTVNGVVVAGADPFSAGGVPLDDIPPCETVTITFDVQGTEVATLENTANVTYEYKVCSTETRTDTSNTVSTEVVAP</sequence>
<evidence type="ECO:0000313" key="3">
    <source>
        <dbReference type="Proteomes" id="UP001079657"/>
    </source>
</evidence>
<name>A0ABT4CKF3_9CLOT</name>
<keyword evidence="3" id="KW-1185">Reference proteome</keyword>
<gene>
    <name evidence="2" type="ORF">OXH55_02600</name>
</gene>
<evidence type="ECO:0000313" key="2">
    <source>
        <dbReference type="EMBL" id="MCY6369537.1"/>
    </source>
</evidence>
<dbReference type="NCBIfam" id="TIGR01451">
    <property type="entry name" value="B_ant_repeat"/>
    <property type="match status" value="1"/>
</dbReference>
<dbReference type="InterPro" id="IPR013783">
    <property type="entry name" value="Ig-like_fold"/>
</dbReference>
<dbReference type="RefSeq" id="WP_268047915.1">
    <property type="nucleotide sequence ID" value="NZ_JAPQES010000001.1"/>
</dbReference>
<organism evidence="2 3">
    <name type="scientific">Clostridium ganghwense</name>
    <dbReference type="NCBI Taxonomy" id="312089"/>
    <lineage>
        <taxon>Bacteria</taxon>
        <taxon>Bacillati</taxon>
        <taxon>Bacillota</taxon>
        <taxon>Clostridia</taxon>
        <taxon>Eubacteriales</taxon>
        <taxon>Clostridiaceae</taxon>
        <taxon>Clostridium</taxon>
    </lineage>
</organism>
<dbReference type="PANTHER" id="PTHR34819:SF3">
    <property type="entry name" value="CELL SURFACE PROTEIN"/>
    <property type="match status" value="1"/>
</dbReference>
<feature type="domain" description="DUF11" evidence="1">
    <location>
        <begin position="185"/>
        <end position="280"/>
    </location>
</feature>
<comment type="caution">
    <text evidence="2">The sequence shown here is derived from an EMBL/GenBank/DDBJ whole genome shotgun (WGS) entry which is preliminary data.</text>
</comment>
<accession>A0ABT4CKF3</accession>
<dbReference type="Proteomes" id="UP001079657">
    <property type="component" value="Unassembled WGS sequence"/>
</dbReference>